<comment type="caution">
    <text evidence="1">The sequence shown here is derived from an EMBL/GenBank/DDBJ whole genome shotgun (WGS) entry which is preliminary data.</text>
</comment>
<accession>A0ACC2WUG4</accession>
<proteinExistence type="predicted"/>
<evidence type="ECO:0000313" key="2">
    <source>
        <dbReference type="Proteomes" id="UP001230649"/>
    </source>
</evidence>
<gene>
    <name evidence="1" type="ORF">QFC20_001149</name>
</gene>
<protein>
    <submittedName>
        <fullName evidence="1">Uncharacterized protein</fullName>
    </submittedName>
</protein>
<dbReference type="Proteomes" id="UP001230649">
    <property type="component" value="Unassembled WGS sequence"/>
</dbReference>
<reference evidence="1" key="1">
    <citation type="submission" date="2023-04" db="EMBL/GenBank/DDBJ databases">
        <title>Draft Genome sequencing of Naganishia species isolated from polar environments using Oxford Nanopore Technology.</title>
        <authorList>
            <person name="Leo P."/>
            <person name="Venkateswaran K."/>
        </authorList>
    </citation>
    <scope>NUCLEOTIDE SEQUENCE</scope>
    <source>
        <strain evidence="1">MNA-CCFEE 5262</strain>
    </source>
</reference>
<sequence length="908" mass="101492">MAINSGADDNGTVPVPPLETPESFPFPYAKPYGIQVDLMRVVFEAIENGKIAIVESPTGTGKSLTLLTSTLTWLKANEKRLKEHSKAEFEKKLKEDGNDGKQRKCHLQDLRLNYLSLSIMVDPPWVIAHTVKSHLQELESKEAETKERLAKAREKEVQRKREAKLIKFGGRNKRQRVAGPEYGTNEGSAAKGHRTGSGREDGDDEHFLPLDTGAPLDGRNQQDDNLSSEVKALLRQFQSKTAEEEDLEEERPKIFYTSRTHTQLRQLTSELLKTTFARIPDEDAASAPEVGEVRTPQLPASGPVDLPTRMVPLASRRQMCINEKVQAIGKAKGDDRMNEACLDLQKADAKKGRCPYLPPKDSQDAMSDYRDQILAMPKDIEDIVQLGKELHVCPYYATRNSVKQAELVTLPYSLILQKNARESMGINLKDQIVVVDEAHNTLLSIHSVSISLKRLEVALGQLDIYLQRFRNRLRSEHALHVKQMVAMVKGLIGVCSAWAMQDAGSKTMNGPKEELFRINDLMNQMKGGADQINVVSLCRYLKESQLARKISGYAEKLAVEDAKDNNADLDGRIILNRAATTKDSRPNEVDSDRVTLRYMLLNPAEHFQTVIDEARCIVLAGGTMEPLSDFYLQLFPSIPRTRFSNLYCAHVIPRENLLTQVITQGPGKTEFEFKYDKRGDQSLLVELGTLLANMINLIPDGVVIFLPSYSFLDKLKEAWAGNGTLRRLDAKKKLFFEPQSSADVETTLTQYAQAIAQREEKRTGAIMLAVVGGKLSEGINFSDELGRCVVMVGLPFANMGSIELKERMKYVAGLPDAGKNAGQELYENLCMRAVNQSIACSHGLFAHRGRAIRHQNDYATLLLVDKRYSTPRISSKLPKWIGQDIKIGGFPDAVRNVAGFFKSKRKDV</sequence>
<organism evidence="1 2">
    <name type="scientific">Naganishia adeliensis</name>
    <dbReference type="NCBI Taxonomy" id="92952"/>
    <lineage>
        <taxon>Eukaryota</taxon>
        <taxon>Fungi</taxon>
        <taxon>Dikarya</taxon>
        <taxon>Basidiomycota</taxon>
        <taxon>Agaricomycotina</taxon>
        <taxon>Tremellomycetes</taxon>
        <taxon>Filobasidiales</taxon>
        <taxon>Filobasidiaceae</taxon>
        <taxon>Naganishia</taxon>
    </lineage>
</organism>
<name>A0ACC2WUG4_9TREE</name>
<dbReference type="EMBL" id="JASBWS010000006">
    <property type="protein sequence ID" value="KAJ9115282.1"/>
    <property type="molecule type" value="Genomic_DNA"/>
</dbReference>
<evidence type="ECO:0000313" key="1">
    <source>
        <dbReference type="EMBL" id="KAJ9115282.1"/>
    </source>
</evidence>
<keyword evidence="2" id="KW-1185">Reference proteome</keyword>